<organism evidence="1 2">
    <name type="scientific">Chlamydophila parapsittaci</name>
    <dbReference type="NCBI Taxonomy" id="344886"/>
    <lineage>
        <taxon>Bacteria</taxon>
        <taxon>Pseudomonadati</taxon>
        <taxon>Chlamydiota</taxon>
        <taxon>Chlamydiia</taxon>
        <taxon>Chlamydiales</taxon>
        <taxon>Chlamydiaceae</taxon>
        <taxon>Chlamydia/Chlamydophila group</taxon>
        <taxon>Chlamydia</taxon>
    </lineage>
</organism>
<sequence>MVSGYLAFPRKTQCSVKCASPGKSYGSGEFPVFTAKAAPELEIPGWEMMSNCSPLGQMIFAVL</sequence>
<protein>
    <submittedName>
        <fullName evidence="1">Peptidase M16</fullName>
    </submittedName>
</protein>
<reference evidence="1 2" key="1">
    <citation type="journal article" date="2020" name="Data Brief">
        <title>Data of de novo genome assembly of the Chlamydia psittaci strain isolated from the livestock in Volga Region, Russian Federation.</title>
        <authorList>
            <person name="Feodorova V.A."/>
            <person name="Zaitsev S.S."/>
            <person name="Khizhnyakova M.A."/>
            <person name="Saltykov Y.V."/>
            <person name="Evstifeev V.V."/>
            <person name="Khusainov F.M."/>
            <person name="Yakovlev S.I."/>
            <person name="Larionova O.S."/>
            <person name="Motin V.L."/>
        </authorList>
    </citation>
    <scope>NUCLEOTIDE SEQUENCE [LARGE SCALE GENOMIC DNA]</scope>
    <source>
        <strain evidence="1 2">Rostinovo-70</strain>
    </source>
</reference>
<proteinExistence type="predicted"/>
<gene>
    <name evidence="1" type="ORF">FI836_01640</name>
</gene>
<evidence type="ECO:0000313" key="1">
    <source>
        <dbReference type="EMBL" id="QDE37016.1"/>
    </source>
</evidence>
<dbReference type="EMBL" id="CP041038">
    <property type="protein sequence ID" value="QDE37016.1"/>
    <property type="molecule type" value="Genomic_DNA"/>
</dbReference>
<dbReference type="Proteomes" id="UP000320536">
    <property type="component" value="Chromosome"/>
</dbReference>
<keyword evidence="2" id="KW-1185">Reference proteome</keyword>
<evidence type="ECO:0000313" key="2">
    <source>
        <dbReference type="Proteomes" id="UP000320536"/>
    </source>
</evidence>
<name>A0ABX5VYM8_9CHLA</name>
<accession>A0ABX5VYM8</accession>